<protein>
    <submittedName>
        <fullName evidence="3">Death domain-containing protein 1-like</fullName>
    </submittedName>
</protein>
<feature type="region of interest" description="Disordered" evidence="1">
    <location>
        <begin position="1"/>
        <end position="23"/>
    </location>
</feature>
<sequence length="819" mass="90627">MEHIDSEVSSGEKGEVTDGQEKYTFVQVPEEHLTGSLQTIHNNAEGCEVLQGMGKERTTDHDDSDSGEISDCENKNTRGEFRLDRSHGIQSKLSHESPNAENDTDLINRTSSTDESHKERDMCHEGSTQFRERSEEQQEDNVYEQDIHSVIECMDELYMQESDFEENDEISDNRDTNKTGLDANSTDIQPREMSEQIEERARVKHGSEAEGNGQSTGKSQENTMKHNDKKSEIMFQAHQASLKVVPGICSEDARVSHSDPDENKIPFYSSVMLANEQVGSLPCDLQDNELCKYTTKEYIAQTENKETNGYVTKSLLVTGWDGEPEVACLIRGPQHLLEDLGVSCYLSDRYQHHQQQSEDDYQELLSHVLCLQPKGQRLSQAVTVCVPYTVRGPRSLAGEVVGKIWRGGAQWEVILPKALDCVYPDSEDDVFAEFSLHELPTIAVVLRLTNEHLLVDKEGGSFKSSVDPRILLNVPKDFTKSSVQLSLQVQPVPVAVVASLQTARDPADADACLIATSPIVSLGGAARFMRPLVLVLPCPRFAVGVRARTVPTVSSHVGRSVTTRHIRKQDDEVLRLVAQPTVGGHWTELSDVGILSRKSDSVQVELHRPVRRLLLLRLAARSRGVAMAGAVIEAVRSRQAVVLAQRHGADAGRLAVVCCALSGLEEAEEALQKAGFSGPPGPSHPFPAHEGQELYLHFTSTGNIMAIRTGVSTRMALGEVAVPEGEQRLTFHAHRHSRLQLRLRERDPFANRGHQNYRGALHVMSTPASRGRGDLQLCSLALTLPKASTRSGAHRPHSRMSKKIPGLNSKVCRLIYTDQ</sequence>
<feature type="region of interest" description="Disordered" evidence="1">
    <location>
        <begin position="164"/>
        <end position="225"/>
    </location>
</feature>
<feature type="compositionally biased region" description="Basic and acidic residues" evidence="1">
    <location>
        <begin position="72"/>
        <end position="87"/>
    </location>
</feature>
<name>A0AAJ7TMQ2_PETMA</name>
<gene>
    <name evidence="3" type="primary">LOC116947730</name>
</gene>
<evidence type="ECO:0000313" key="2">
    <source>
        <dbReference type="Proteomes" id="UP001318040"/>
    </source>
</evidence>
<feature type="compositionally biased region" description="Acidic residues" evidence="1">
    <location>
        <begin position="62"/>
        <end position="71"/>
    </location>
</feature>
<proteinExistence type="predicted"/>
<dbReference type="Gene3D" id="2.60.220.30">
    <property type="match status" value="1"/>
</dbReference>
<dbReference type="RefSeq" id="XP_032819676.1">
    <property type="nucleotide sequence ID" value="XM_032963785.1"/>
</dbReference>
<accession>A0AAJ7TMQ2</accession>
<feature type="region of interest" description="Disordered" evidence="1">
    <location>
        <begin position="56"/>
        <end position="143"/>
    </location>
</feature>
<dbReference type="AlphaFoldDB" id="A0AAJ7TMQ2"/>
<feature type="compositionally biased region" description="Basic and acidic residues" evidence="1">
    <location>
        <begin position="1"/>
        <end position="21"/>
    </location>
</feature>
<dbReference type="Proteomes" id="UP001318040">
    <property type="component" value="Chromosome 2"/>
</dbReference>
<feature type="compositionally biased region" description="Basic and acidic residues" evidence="1">
    <location>
        <begin position="112"/>
        <end position="136"/>
    </location>
</feature>
<dbReference type="PANTHER" id="PTHR28336">
    <property type="entry name" value="BA1-643"/>
    <property type="match status" value="1"/>
</dbReference>
<feature type="compositionally biased region" description="Polar residues" evidence="1">
    <location>
        <begin position="212"/>
        <end position="222"/>
    </location>
</feature>
<evidence type="ECO:0000256" key="1">
    <source>
        <dbReference type="SAM" id="MobiDB-lite"/>
    </source>
</evidence>
<reference evidence="3" key="1">
    <citation type="submission" date="2025-08" db="UniProtKB">
        <authorList>
            <consortium name="RefSeq"/>
        </authorList>
    </citation>
    <scope>IDENTIFICATION</scope>
    <source>
        <tissue evidence="3">Sperm</tissue>
    </source>
</reference>
<feature type="compositionally biased region" description="Polar residues" evidence="1">
    <location>
        <begin position="88"/>
        <end position="111"/>
    </location>
</feature>
<keyword evidence="2" id="KW-1185">Reference proteome</keyword>
<dbReference type="PANTHER" id="PTHR28336:SF4">
    <property type="entry name" value="DEATH DOMAIN-CONTAINING PROTEIN 1"/>
    <property type="match status" value="1"/>
</dbReference>
<dbReference type="KEGG" id="pmrn:116947730"/>
<evidence type="ECO:0000313" key="3">
    <source>
        <dbReference type="RefSeq" id="XP_032819676.1"/>
    </source>
</evidence>
<organism evidence="2 3">
    <name type="scientific">Petromyzon marinus</name>
    <name type="common">Sea lamprey</name>
    <dbReference type="NCBI Taxonomy" id="7757"/>
    <lineage>
        <taxon>Eukaryota</taxon>
        <taxon>Metazoa</taxon>
        <taxon>Chordata</taxon>
        <taxon>Craniata</taxon>
        <taxon>Vertebrata</taxon>
        <taxon>Cyclostomata</taxon>
        <taxon>Hyperoartia</taxon>
        <taxon>Petromyzontiformes</taxon>
        <taxon>Petromyzontidae</taxon>
        <taxon>Petromyzon</taxon>
    </lineage>
</organism>
<feature type="compositionally biased region" description="Polar residues" evidence="1">
    <location>
        <begin position="178"/>
        <end position="188"/>
    </location>
</feature>
<feature type="compositionally biased region" description="Basic and acidic residues" evidence="1">
    <location>
        <begin position="189"/>
        <end position="208"/>
    </location>
</feature>